<protein>
    <submittedName>
        <fullName evidence="1">Uncharacterized protein</fullName>
    </submittedName>
</protein>
<proteinExistence type="predicted"/>
<accession>A0AAV4T6E3</accession>
<reference evidence="1 2" key="1">
    <citation type="submission" date="2021-06" db="EMBL/GenBank/DDBJ databases">
        <title>Caerostris extrusa draft genome.</title>
        <authorList>
            <person name="Kono N."/>
            <person name="Arakawa K."/>
        </authorList>
    </citation>
    <scope>NUCLEOTIDE SEQUENCE [LARGE SCALE GENOMIC DNA]</scope>
</reference>
<dbReference type="EMBL" id="BPLR01010673">
    <property type="protein sequence ID" value="GIY40891.1"/>
    <property type="molecule type" value="Genomic_DNA"/>
</dbReference>
<dbReference type="Proteomes" id="UP001054945">
    <property type="component" value="Unassembled WGS sequence"/>
</dbReference>
<keyword evidence="2" id="KW-1185">Reference proteome</keyword>
<sequence>MQCATPETFKYLNSISVRSTIRILEERGFPRLLSRLKFNRARSRGLLPPTGLPKDPLSVAPRARILHRSEVQFPEFPTVHCVPPLLGLSLIYFPEGAQYLARVSPPLDC</sequence>
<comment type="caution">
    <text evidence="1">The sequence shown here is derived from an EMBL/GenBank/DDBJ whole genome shotgun (WGS) entry which is preliminary data.</text>
</comment>
<evidence type="ECO:0000313" key="1">
    <source>
        <dbReference type="EMBL" id="GIY40891.1"/>
    </source>
</evidence>
<gene>
    <name evidence="1" type="ORF">CEXT_393671</name>
</gene>
<organism evidence="1 2">
    <name type="scientific">Caerostris extrusa</name>
    <name type="common">Bark spider</name>
    <name type="synonym">Caerostris bankana</name>
    <dbReference type="NCBI Taxonomy" id="172846"/>
    <lineage>
        <taxon>Eukaryota</taxon>
        <taxon>Metazoa</taxon>
        <taxon>Ecdysozoa</taxon>
        <taxon>Arthropoda</taxon>
        <taxon>Chelicerata</taxon>
        <taxon>Arachnida</taxon>
        <taxon>Araneae</taxon>
        <taxon>Araneomorphae</taxon>
        <taxon>Entelegynae</taxon>
        <taxon>Araneoidea</taxon>
        <taxon>Araneidae</taxon>
        <taxon>Caerostris</taxon>
    </lineage>
</organism>
<dbReference type="AlphaFoldDB" id="A0AAV4T6E3"/>
<evidence type="ECO:0000313" key="2">
    <source>
        <dbReference type="Proteomes" id="UP001054945"/>
    </source>
</evidence>
<name>A0AAV4T6E3_CAEEX</name>